<accession>A0A9W8EFK3</accession>
<dbReference type="EMBL" id="JANBQB010000028">
    <property type="protein sequence ID" value="KAJ1984184.1"/>
    <property type="molecule type" value="Genomic_DNA"/>
</dbReference>
<dbReference type="InterPro" id="IPR000504">
    <property type="entry name" value="RRM_dom"/>
</dbReference>
<dbReference type="PROSITE" id="PS50128">
    <property type="entry name" value="SURP"/>
    <property type="match status" value="1"/>
</dbReference>
<evidence type="ECO:0000259" key="3">
    <source>
        <dbReference type="PROSITE" id="PS50102"/>
    </source>
</evidence>
<dbReference type="Gene3D" id="3.30.70.330">
    <property type="match status" value="1"/>
</dbReference>
<dbReference type="InterPro" id="IPR035967">
    <property type="entry name" value="SWAP/Surp_sf"/>
</dbReference>
<proteinExistence type="predicted"/>
<dbReference type="CDD" id="cd12223">
    <property type="entry name" value="RRM_SR140"/>
    <property type="match status" value="1"/>
</dbReference>
<reference evidence="5" key="1">
    <citation type="submission" date="2022-07" db="EMBL/GenBank/DDBJ databases">
        <title>Phylogenomic reconstructions and comparative analyses of Kickxellomycotina fungi.</title>
        <authorList>
            <person name="Reynolds N.K."/>
            <person name="Stajich J.E."/>
            <person name="Barry K."/>
            <person name="Grigoriev I.V."/>
            <person name="Crous P."/>
            <person name="Smith M.E."/>
        </authorList>
    </citation>
    <scope>NUCLEOTIDE SEQUENCE</scope>
    <source>
        <strain evidence="5">RSA 567</strain>
    </source>
</reference>
<dbReference type="PANTHER" id="PTHR23140">
    <property type="entry name" value="RNA PROCESSING PROTEIN LD23810P"/>
    <property type="match status" value="1"/>
</dbReference>
<dbReference type="InterPro" id="IPR035979">
    <property type="entry name" value="RBD_domain_sf"/>
</dbReference>
<dbReference type="GO" id="GO:0005634">
    <property type="term" value="C:nucleus"/>
    <property type="evidence" value="ECO:0007669"/>
    <property type="project" value="TreeGrafter"/>
</dbReference>
<feature type="compositionally biased region" description="Low complexity" evidence="2">
    <location>
        <begin position="88"/>
        <end position="103"/>
    </location>
</feature>
<dbReference type="SUPFAM" id="SSF109905">
    <property type="entry name" value="Surp module (SWAP domain)"/>
    <property type="match status" value="1"/>
</dbReference>
<dbReference type="OrthoDB" id="377209at2759"/>
<dbReference type="Proteomes" id="UP001151582">
    <property type="component" value="Unassembled WGS sequence"/>
</dbReference>
<feature type="compositionally biased region" description="Polar residues" evidence="2">
    <location>
        <begin position="191"/>
        <end position="211"/>
    </location>
</feature>
<dbReference type="InterPro" id="IPR012677">
    <property type="entry name" value="Nucleotide-bd_a/b_plait_sf"/>
</dbReference>
<name>A0A9W8EFK3_9FUNG</name>
<gene>
    <name evidence="5" type="ORF">H4R34_000838</name>
</gene>
<comment type="caution">
    <text evidence="5">The sequence shown here is derived from an EMBL/GenBank/DDBJ whole genome shotgun (WGS) entry which is preliminary data.</text>
</comment>
<dbReference type="Pfam" id="PF00076">
    <property type="entry name" value="RRM_1"/>
    <property type="match status" value="1"/>
</dbReference>
<dbReference type="PANTHER" id="PTHR23140:SF0">
    <property type="entry name" value="U2 SNRNP-ASSOCIATED SURP MOTIF-CONTAINING PROTEIN"/>
    <property type="match status" value="1"/>
</dbReference>
<evidence type="ECO:0000313" key="6">
    <source>
        <dbReference type="Proteomes" id="UP001151582"/>
    </source>
</evidence>
<evidence type="ECO:0000313" key="5">
    <source>
        <dbReference type="EMBL" id="KAJ1984184.1"/>
    </source>
</evidence>
<dbReference type="InterPro" id="IPR000061">
    <property type="entry name" value="Surp"/>
</dbReference>
<evidence type="ECO:0000256" key="1">
    <source>
        <dbReference type="PROSITE-ProRule" id="PRU00176"/>
    </source>
</evidence>
<dbReference type="GO" id="GO:0006396">
    <property type="term" value="P:RNA processing"/>
    <property type="evidence" value="ECO:0007669"/>
    <property type="project" value="InterPro"/>
</dbReference>
<dbReference type="SMART" id="SM00648">
    <property type="entry name" value="SWAP"/>
    <property type="match status" value="1"/>
</dbReference>
<evidence type="ECO:0000259" key="4">
    <source>
        <dbReference type="PROSITE" id="PS50128"/>
    </source>
</evidence>
<keyword evidence="6" id="KW-1185">Reference proteome</keyword>
<dbReference type="InterPro" id="IPR051485">
    <property type="entry name" value="SR-CTD_assoc_factor"/>
</dbReference>
<sequence length="501" mass="55861">MGFERGKLRLGKPAVKVNIRRNVFKDGAKDRAKPKDDPDELDKVYKEFVASFEEPNDQPKGFVRGNALVKKNVFGEDEQNTDNRKPDSGCTDGTTSSNNSSNNDGGGSTSSNRFADPAPTSVSPAPALVNTAPVALSPERPPSMALDELEQPAPPPPPGRAVRRKRNLDTFLEELKRGKWSSRSGGLGGNDHSSADPSITSRTGSNDPTTTNLYLGNLHPQVNEESICRSFAKYGPIASVKVMWPRTQEEFDRNRNCGFVSFMTRGDAAQAIKHMDGSVLMGHTLSVGWGKAVPLPPKPIFVLEEGDEPPPTGLPFNAQIPPEPSGQSVWLNPSRFPEVCVTLPKDQVTLWTIHRTIERTIRYGPAFEAMLMDREWSNPRFAFLFANDSPEHVYYRWKLFSIMQGDPVNNWRTKPFYMVEGGPLWIPPEVPFDDHIVDVSDSDSEADELREREVHPKGKLGRLANQRLQKMLRNLTTQRRSILKAMMFVVEHADASDQVSW</sequence>
<dbReference type="SUPFAM" id="SSF54928">
    <property type="entry name" value="RNA-binding domain, RBD"/>
    <property type="match status" value="1"/>
</dbReference>
<feature type="domain" description="SURP motif" evidence="4">
    <location>
        <begin position="352"/>
        <end position="395"/>
    </location>
</feature>
<dbReference type="Pfam" id="PF01805">
    <property type="entry name" value="Surp"/>
    <property type="match status" value="1"/>
</dbReference>
<keyword evidence="1" id="KW-0694">RNA-binding</keyword>
<dbReference type="GO" id="GO:0003723">
    <property type="term" value="F:RNA binding"/>
    <property type="evidence" value="ECO:0007669"/>
    <property type="project" value="UniProtKB-UniRule"/>
</dbReference>
<feature type="region of interest" description="Disordered" evidence="2">
    <location>
        <begin position="73"/>
        <end position="211"/>
    </location>
</feature>
<dbReference type="PROSITE" id="PS50102">
    <property type="entry name" value="RRM"/>
    <property type="match status" value="1"/>
</dbReference>
<organism evidence="5 6">
    <name type="scientific">Dimargaris verticillata</name>
    <dbReference type="NCBI Taxonomy" id="2761393"/>
    <lineage>
        <taxon>Eukaryota</taxon>
        <taxon>Fungi</taxon>
        <taxon>Fungi incertae sedis</taxon>
        <taxon>Zoopagomycota</taxon>
        <taxon>Kickxellomycotina</taxon>
        <taxon>Dimargaritomycetes</taxon>
        <taxon>Dimargaritales</taxon>
        <taxon>Dimargaritaceae</taxon>
        <taxon>Dimargaris</taxon>
    </lineage>
</organism>
<protein>
    <recommendedName>
        <fullName evidence="7">RRM domain-containing protein</fullName>
    </recommendedName>
</protein>
<feature type="domain" description="RRM" evidence="3">
    <location>
        <begin position="211"/>
        <end position="292"/>
    </location>
</feature>
<evidence type="ECO:0008006" key="7">
    <source>
        <dbReference type="Google" id="ProtNLM"/>
    </source>
</evidence>
<evidence type="ECO:0000256" key="2">
    <source>
        <dbReference type="SAM" id="MobiDB-lite"/>
    </source>
</evidence>
<dbReference type="Gene3D" id="1.10.10.790">
    <property type="entry name" value="Surp module"/>
    <property type="match status" value="1"/>
</dbReference>
<dbReference type="AlphaFoldDB" id="A0A9W8EFK3"/>
<dbReference type="SMART" id="SM00360">
    <property type="entry name" value="RRM"/>
    <property type="match status" value="1"/>
</dbReference>
<dbReference type="InterPro" id="IPR035009">
    <property type="entry name" value="SR140_RRM"/>
</dbReference>